<comment type="caution">
    <text evidence="1">The sequence shown here is derived from an EMBL/GenBank/DDBJ whole genome shotgun (WGS) entry which is preliminary data.</text>
</comment>
<evidence type="ECO:0000313" key="1">
    <source>
        <dbReference type="EMBL" id="KAK0135720.1"/>
    </source>
</evidence>
<organism evidence="1 2">
    <name type="scientific">Merluccius polli</name>
    <name type="common">Benguela hake</name>
    <name type="synonym">Merluccius cadenati</name>
    <dbReference type="NCBI Taxonomy" id="89951"/>
    <lineage>
        <taxon>Eukaryota</taxon>
        <taxon>Metazoa</taxon>
        <taxon>Chordata</taxon>
        <taxon>Craniata</taxon>
        <taxon>Vertebrata</taxon>
        <taxon>Euteleostomi</taxon>
        <taxon>Actinopterygii</taxon>
        <taxon>Neopterygii</taxon>
        <taxon>Teleostei</taxon>
        <taxon>Neoteleostei</taxon>
        <taxon>Acanthomorphata</taxon>
        <taxon>Zeiogadaria</taxon>
        <taxon>Gadariae</taxon>
        <taxon>Gadiformes</taxon>
        <taxon>Gadoidei</taxon>
        <taxon>Merlucciidae</taxon>
        <taxon>Merluccius</taxon>
    </lineage>
</organism>
<name>A0AA47M8S7_MERPO</name>
<dbReference type="Proteomes" id="UP001174136">
    <property type="component" value="Unassembled WGS sequence"/>
</dbReference>
<dbReference type="EMBL" id="JAOPHQ010005409">
    <property type="protein sequence ID" value="KAK0135720.1"/>
    <property type="molecule type" value="Genomic_DNA"/>
</dbReference>
<dbReference type="PANTHER" id="PTHR47510:SF3">
    <property type="entry name" value="ENDO_EXONUCLEASE_PHOSPHATASE DOMAIN-CONTAINING PROTEIN"/>
    <property type="match status" value="1"/>
</dbReference>
<reference evidence="1" key="1">
    <citation type="journal article" date="2023" name="Front. Mar. Sci.">
        <title>A new Merluccius polli reference genome to investigate the effects of global change in West African waters.</title>
        <authorList>
            <person name="Mateo J.L."/>
            <person name="Blanco-Fernandez C."/>
            <person name="Garcia-Vazquez E."/>
            <person name="Machado-Schiaffino G."/>
        </authorList>
    </citation>
    <scope>NUCLEOTIDE SEQUENCE</scope>
    <source>
        <strain evidence="1">C29</strain>
        <tissue evidence="1">Fin</tissue>
    </source>
</reference>
<evidence type="ECO:0000313" key="2">
    <source>
        <dbReference type="Proteomes" id="UP001174136"/>
    </source>
</evidence>
<gene>
    <name evidence="1" type="ORF">N1851_028397</name>
</gene>
<sequence length="426" mass="48533">MLSRIQVNSEQVINSAVLTLAGRSFHHSGGKTEELRLGCATFACSQGWWYQPAGRVNVRCWHERIVYSREALLNIEKAHHELKSDLFNYLPHLDTNYTRPARPRRRRGKRGGLHARLKARATRPPLPSLLLANVRSLENKMDELRARTTTQCEIRECCALIFTETWTKDNTPDSVIQLETHSVHRGDRTSASGKNKGGGVCVYINNRWCSDVQVVEKHCSVDIEVLMVKCRPFYLPREFSAVFILVVYIPPRADRTAALGLLHDTISKHETTHPDAVLVVAGDFNHCNLRTVLPKYHQHVSFPTMDNNILDHVYSNVKGTYKAAPRPHFRQSDHISMFLYPSYRQLLKQAPPVSKTVKVWNEESDLVLQDCFNSTDWDVFKTAAVREDGTVDLEEYASVVTGYISTCIQHCPHQVLQNIPKPKTLD</sequence>
<dbReference type="AlphaFoldDB" id="A0AA47M8S7"/>
<dbReference type="PANTHER" id="PTHR47510">
    <property type="entry name" value="REVERSE TRANSCRIPTASE DOMAIN-CONTAINING PROTEIN"/>
    <property type="match status" value="1"/>
</dbReference>
<protein>
    <submittedName>
        <fullName evidence="1">Uncharacterized protein</fullName>
    </submittedName>
</protein>
<proteinExistence type="predicted"/>
<accession>A0AA47M8S7</accession>
<dbReference type="Gene3D" id="3.60.10.10">
    <property type="entry name" value="Endonuclease/exonuclease/phosphatase"/>
    <property type="match status" value="1"/>
</dbReference>
<dbReference type="InterPro" id="IPR036691">
    <property type="entry name" value="Endo/exonu/phosph_ase_sf"/>
</dbReference>
<dbReference type="SUPFAM" id="SSF56219">
    <property type="entry name" value="DNase I-like"/>
    <property type="match status" value="1"/>
</dbReference>
<keyword evidence="2" id="KW-1185">Reference proteome</keyword>